<dbReference type="RefSeq" id="WP_342693577.1">
    <property type="nucleotide sequence ID" value="NZ_JBCGDP010000043.1"/>
</dbReference>
<protein>
    <submittedName>
        <fullName evidence="1">Uncharacterized protein</fullName>
    </submittedName>
</protein>
<sequence length="147" mass="15772">MFTILKFKEKRKGRRLCGAGISASAQYTANSDGNINVFGALADGFLTTGASAYLGAAFEVNYKSGKGTTTSTTFRTVFSNEKSFSDFAIEASSAYLFGKKNESFGSVIDGSDLPSNVLKESSKFLYETPSQFANYGAQNAIKDKVNN</sequence>
<evidence type="ECO:0000313" key="2">
    <source>
        <dbReference type="Proteomes" id="UP001468798"/>
    </source>
</evidence>
<evidence type="ECO:0000313" key="1">
    <source>
        <dbReference type="EMBL" id="MEM0578775.1"/>
    </source>
</evidence>
<name>A0ABU9NTX0_9FLAO</name>
<organism evidence="1 2">
    <name type="scientific">Flavobacterium polysaccharolyticum</name>
    <dbReference type="NCBI Taxonomy" id="3133148"/>
    <lineage>
        <taxon>Bacteria</taxon>
        <taxon>Pseudomonadati</taxon>
        <taxon>Bacteroidota</taxon>
        <taxon>Flavobacteriia</taxon>
        <taxon>Flavobacteriales</taxon>
        <taxon>Flavobacteriaceae</taxon>
        <taxon>Flavobacterium</taxon>
    </lineage>
</organism>
<accession>A0ABU9NTX0</accession>
<keyword evidence="2" id="KW-1185">Reference proteome</keyword>
<comment type="caution">
    <text evidence="1">The sequence shown here is derived from an EMBL/GenBank/DDBJ whole genome shotgun (WGS) entry which is preliminary data.</text>
</comment>
<gene>
    <name evidence="1" type="ORF">WFZ86_19895</name>
</gene>
<dbReference type="Proteomes" id="UP001468798">
    <property type="component" value="Unassembled WGS sequence"/>
</dbReference>
<dbReference type="EMBL" id="JBCGDP010000043">
    <property type="protein sequence ID" value="MEM0578775.1"/>
    <property type="molecule type" value="Genomic_DNA"/>
</dbReference>
<proteinExistence type="predicted"/>
<reference evidence="1 2" key="1">
    <citation type="submission" date="2024-03" db="EMBL/GenBank/DDBJ databases">
        <title>Two novel species of the genus Flavobacterium exhibiting potentially degradation of complex polysaccharides.</title>
        <authorList>
            <person name="Lian X."/>
        </authorList>
    </citation>
    <scope>NUCLEOTIDE SEQUENCE [LARGE SCALE GENOMIC DNA]</scope>
    <source>
        <strain evidence="1 2">N6</strain>
    </source>
</reference>